<dbReference type="NCBIfam" id="TIGR00528">
    <property type="entry name" value="gcvT"/>
    <property type="match status" value="1"/>
</dbReference>
<comment type="similarity">
    <text evidence="1">Belongs to the GcvT family.</text>
</comment>
<sequence>MTDTALKATALNALHRELGARMVPFAGYDMPVQYPLGVKKEHLHTRAEAGLFDVSHMGQIRLTGQGIAEALEAILPQDVIGLPVGRQRYGLLLNEQGGIRDDLMIANRGDDYLLVVNAACKEDDAQWLRQYLPANIELELLSGQSLIALQGPKAREALTRLLPGVANMTFMDTAFMEWQGLPLWLSCSGYTGEDGFEISLADAHVEGFARRLLEEPEVEAIGLGARDSLRLEAGLCLYGHDMDQSITPVEAGLLWSIQKIRRPGGERAGGYIGDQPVEAQLLHDDKIKQQRVLLDIEGRAPVREDSDIIDEGGQKVGRVCSGGFGPSVGGPIAMAYISTEALNAGVSVFASVRGKAIPVSVRKAAFFASRYFRG</sequence>
<dbReference type="Gene3D" id="2.40.30.110">
    <property type="entry name" value="Aminomethyltransferase beta-barrel domains"/>
    <property type="match status" value="1"/>
</dbReference>
<dbReference type="Gene3D" id="4.10.1250.10">
    <property type="entry name" value="Aminomethyltransferase fragment"/>
    <property type="match status" value="1"/>
</dbReference>
<name>A0ABX1GDR1_9GAMM</name>
<dbReference type="SUPFAM" id="SSF103025">
    <property type="entry name" value="Folate-binding domain"/>
    <property type="match status" value="1"/>
</dbReference>
<dbReference type="Gene3D" id="3.30.1360.120">
    <property type="entry name" value="Probable tRNA modification gtpase trme, domain 1"/>
    <property type="match status" value="1"/>
</dbReference>
<evidence type="ECO:0000256" key="2">
    <source>
        <dbReference type="ARBA" id="ARBA00012616"/>
    </source>
</evidence>
<dbReference type="InterPro" id="IPR006223">
    <property type="entry name" value="GcvT"/>
</dbReference>
<evidence type="ECO:0000256" key="6">
    <source>
        <dbReference type="ARBA" id="ARBA00047665"/>
    </source>
</evidence>
<dbReference type="PANTHER" id="PTHR43757">
    <property type="entry name" value="AMINOMETHYLTRANSFERASE"/>
    <property type="match status" value="1"/>
</dbReference>
<protein>
    <recommendedName>
        <fullName evidence="2">aminomethyltransferase</fullName>
        <ecNumber evidence="2">2.1.2.10</ecNumber>
    </recommendedName>
    <alternativeName>
        <fullName evidence="5">Glycine cleavage system T protein</fullName>
    </alternativeName>
</protein>
<comment type="catalytic activity">
    <reaction evidence="6">
        <text>N(6)-[(R)-S(8)-aminomethyldihydrolipoyl]-L-lysyl-[protein] + (6S)-5,6,7,8-tetrahydrofolate = N(6)-[(R)-dihydrolipoyl]-L-lysyl-[protein] + (6R)-5,10-methylene-5,6,7,8-tetrahydrofolate + NH4(+)</text>
        <dbReference type="Rhea" id="RHEA:16945"/>
        <dbReference type="Rhea" id="RHEA-COMP:10475"/>
        <dbReference type="Rhea" id="RHEA-COMP:10492"/>
        <dbReference type="ChEBI" id="CHEBI:15636"/>
        <dbReference type="ChEBI" id="CHEBI:28938"/>
        <dbReference type="ChEBI" id="CHEBI:57453"/>
        <dbReference type="ChEBI" id="CHEBI:83100"/>
        <dbReference type="ChEBI" id="CHEBI:83143"/>
        <dbReference type="EC" id="2.1.2.10"/>
    </reaction>
</comment>
<dbReference type="InterPro" id="IPR013977">
    <property type="entry name" value="GcvT_C"/>
</dbReference>
<evidence type="ECO:0000259" key="8">
    <source>
        <dbReference type="Pfam" id="PF08669"/>
    </source>
</evidence>
<dbReference type="RefSeq" id="WP_168449836.1">
    <property type="nucleotide sequence ID" value="NZ_JAAWWK010000002.1"/>
</dbReference>
<dbReference type="EC" id="2.1.2.10" evidence="2"/>
<dbReference type="NCBIfam" id="NF001567">
    <property type="entry name" value="PRK00389.1"/>
    <property type="match status" value="1"/>
</dbReference>
<keyword evidence="4 9" id="KW-0808">Transferase</keyword>
<dbReference type="PIRSF" id="PIRSF006487">
    <property type="entry name" value="GcvT"/>
    <property type="match status" value="1"/>
</dbReference>
<dbReference type="InterPro" id="IPR028896">
    <property type="entry name" value="GcvT/YgfZ/DmdA"/>
</dbReference>
<evidence type="ECO:0000256" key="3">
    <source>
        <dbReference type="ARBA" id="ARBA00022576"/>
    </source>
</evidence>
<dbReference type="SUPFAM" id="SSF101790">
    <property type="entry name" value="Aminomethyltransferase beta-barrel domain"/>
    <property type="match status" value="1"/>
</dbReference>
<reference evidence="9 10" key="1">
    <citation type="submission" date="2020-04" db="EMBL/GenBank/DDBJ databases">
        <authorList>
            <person name="Yoon J."/>
        </authorList>
    </citation>
    <scope>NUCLEOTIDE SEQUENCE [LARGE SCALE GENOMIC DNA]</scope>
    <source>
        <strain evidence="9 10">KMU-166</strain>
    </source>
</reference>
<keyword evidence="10" id="KW-1185">Reference proteome</keyword>
<evidence type="ECO:0000256" key="4">
    <source>
        <dbReference type="ARBA" id="ARBA00022679"/>
    </source>
</evidence>
<feature type="domain" description="Aminomethyltransferase C-terminal" evidence="8">
    <location>
        <begin position="290"/>
        <end position="367"/>
    </location>
</feature>
<keyword evidence="3" id="KW-0032">Aminotransferase</keyword>
<comment type="caution">
    <text evidence="9">The sequence shown here is derived from an EMBL/GenBank/DDBJ whole genome shotgun (WGS) entry which is preliminary data.</text>
</comment>
<proteinExistence type="inferred from homology"/>
<dbReference type="InterPro" id="IPR027266">
    <property type="entry name" value="TrmE/GcvT-like"/>
</dbReference>
<dbReference type="Pfam" id="PF01571">
    <property type="entry name" value="GCV_T"/>
    <property type="match status" value="1"/>
</dbReference>
<dbReference type="PANTHER" id="PTHR43757:SF2">
    <property type="entry name" value="AMINOMETHYLTRANSFERASE, MITOCHONDRIAL"/>
    <property type="match status" value="1"/>
</dbReference>
<dbReference type="EMBL" id="JAAWWK010000002">
    <property type="protein sequence ID" value="NKI17329.1"/>
    <property type="molecule type" value="Genomic_DNA"/>
</dbReference>
<evidence type="ECO:0000256" key="5">
    <source>
        <dbReference type="ARBA" id="ARBA00031395"/>
    </source>
</evidence>
<accession>A0ABX1GDR1</accession>
<dbReference type="Pfam" id="PF08669">
    <property type="entry name" value="GCV_T_C"/>
    <property type="match status" value="1"/>
</dbReference>
<feature type="domain" description="GCVT N-terminal" evidence="7">
    <location>
        <begin position="13"/>
        <end position="258"/>
    </location>
</feature>
<dbReference type="NCBIfam" id="NF010093">
    <property type="entry name" value="PRK13579.1"/>
    <property type="match status" value="1"/>
</dbReference>
<evidence type="ECO:0000313" key="9">
    <source>
        <dbReference type="EMBL" id="NKI17329.1"/>
    </source>
</evidence>
<gene>
    <name evidence="9" type="primary">gcvT</name>
    <name evidence="9" type="ORF">HCU74_07860</name>
</gene>
<dbReference type="Proteomes" id="UP000765845">
    <property type="component" value="Unassembled WGS sequence"/>
</dbReference>
<dbReference type="InterPro" id="IPR006222">
    <property type="entry name" value="GCVT_N"/>
</dbReference>
<evidence type="ECO:0000313" key="10">
    <source>
        <dbReference type="Proteomes" id="UP000765845"/>
    </source>
</evidence>
<organism evidence="9 10">
    <name type="scientific">Spongiibacter thalassae</name>
    <dbReference type="NCBI Taxonomy" id="2721624"/>
    <lineage>
        <taxon>Bacteria</taxon>
        <taxon>Pseudomonadati</taxon>
        <taxon>Pseudomonadota</taxon>
        <taxon>Gammaproteobacteria</taxon>
        <taxon>Cellvibrionales</taxon>
        <taxon>Spongiibacteraceae</taxon>
        <taxon>Spongiibacter</taxon>
    </lineage>
</organism>
<evidence type="ECO:0000256" key="1">
    <source>
        <dbReference type="ARBA" id="ARBA00008609"/>
    </source>
</evidence>
<dbReference type="InterPro" id="IPR029043">
    <property type="entry name" value="GcvT/YgfZ_C"/>
</dbReference>
<dbReference type="Gene3D" id="3.30.70.1400">
    <property type="entry name" value="Aminomethyltransferase beta-barrel domains"/>
    <property type="match status" value="1"/>
</dbReference>
<dbReference type="GO" id="GO:0004047">
    <property type="term" value="F:aminomethyltransferase activity"/>
    <property type="evidence" value="ECO:0007669"/>
    <property type="project" value="UniProtKB-EC"/>
</dbReference>
<evidence type="ECO:0000259" key="7">
    <source>
        <dbReference type="Pfam" id="PF01571"/>
    </source>
</evidence>